<dbReference type="EMBL" id="JFYZ01000005">
    <property type="protein sequence ID" value="EZP82680.1"/>
    <property type="molecule type" value="Genomic_DNA"/>
</dbReference>
<dbReference type="eggNOG" id="ENOG503195R">
    <property type="taxonomic scope" value="Bacteria"/>
</dbReference>
<dbReference type="Proteomes" id="UP000024329">
    <property type="component" value="Unassembled WGS sequence"/>
</dbReference>
<name>A0A031K0D2_9SPHN</name>
<dbReference type="AlphaFoldDB" id="A0A031K0D2"/>
<sequence length="131" mass="14804">MGRIAALAVRAAPFYRRRMAKADRLERLDTRRADLEVDYREALIAALKVCAAGKWGLFDHNADRAARAAVAPTIAELTELAEEIDTAREQLFMEPFELHQEFLRQRGPVDSQAVGEPKQARAWLDRLTAND</sequence>
<gene>
    <name evidence="1" type="ORF">BV97_01604</name>
</gene>
<comment type="caution">
    <text evidence="1">The sequence shown here is derived from an EMBL/GenBank/DDBJ whole genome shotgun (WGS) entry which is preliminary data.</text>
</comment>
<evidence type="ECO:0000313" key="2">
    <source>
        <dbReference type="Proteomes" id="UP000024329"/>
    </source>
</evidence>
<evidence type="ECO:0000313" key="1">
    <source>
        <dbReference type="EMBL" id="EZP82680.1"/>
    </source>
</evidence>
<organism evidence="1 2">
    <name type="scientific">Novosphingobium resinovorum</name>
    <dbReference type="NCBI Taxonomy" id="158500"/>
    <lineage>
        <taxon>Bacteria</taxon>
        <taxon>Pseudomonadati</taxon>
        <taxon>Pseudomonadota</taxon>
        <taxon>Alphaproteobacteria</taxon>
        <taxon>Sphingomonadales</taxon>
        <taxon>Sphingomonadaceae</taxon>
        <taxon>Novosphingobium</taxon>
    </lineage>
</organism>
<protein>
    <submittedName>
        <fullName evidence="1">Uncharacterized protein</fullName>
    </submittedName>
</protein>
<dbReference type="PATRIC" id="fig|158500.4.peg.1643"/>
<proteinExistence type="predicted"/>
<reference evidence="1 2" key="1">
    <citation type="submission" date="2014-03" db="EMBL/GenBank/DDBJ databases">
        <title>Whole genome sequence of Novosphingobium resinovorum KF1.</title>
        <authorList>
            <person name="Gan H.M."/>
            <person name="Gan H.Y."/>
            <person name="Chew T.H."/>
            <person name="Savka M.A."/>
        </authorList>
    </citation>
    <scope>NUCLEOTIDE SEQUENCE [LARGE SCALE GENOMIC DNA]</scope>
    <source>
        <strain evidence="1 2">KF1</strain>
    </source>
</reference>
<accession>A0A031K0D2</accession>